<dbReference type="Proteomes" id="UP001558713">
    <property type="component" value="Unassembled WGS sequence"/>
</dbReference>
<dbReference type="InterPro" id="IPR057670">
    <property type="entry name" value="SH3_retrovirus"/>
</dbReference>
<dbReference type="InterPro" id="IPR043502">
    <property type="entry name" value="DNA/RNA_pol_sf"/>
</dbReference>
<keyword evidence="6" id="KW-1185">Reference proteome</keyword>
<dbReference type="PANTHER" id="PTHR42648">
    <property type="entry name" value="TRANSPOSASE, PUTATIVE-RELATED"/>
    <property type="match status" value="1"/>
</dbReference>
<comment type="caution">
    <text evidence="5">The sequence shown here is derived from an EMBL/GenBank/DDBJ whole genome shotgun (WGS) entry which is preliminary data.</text>
</comment>
<keyword evidence="1" id="KW-0479">Metal-binding</keyword>
<dbReference type="InterPro" id="IPR039537">
    <property type="entry name" value="Retrotran_Ty1/copia-like"/>
</dbReference>
<accession>A0ABD1BRD7</accession>
<evidence type="ECO:0000259" key="3">
    <source>
        <dbReference type="Pfam" id="PF07727"/>
    </source>
</evidence>
<dbReference type="GO" id="GO:0046872">
    <property type="term" value="F:metal ion binding"/>
    <property type="evidence" value="ECO:0007669"/>
    <property type="project" value="UniProtKB-KW"/>
</dbReference>
<sequence length="511" mass="58631">MVRSMMAQANLPVSYWGDALLAAAYFLNLVPTKSVTSTPYELWTGRKPVLTHLRPWGSTAFVRDISHPHGKLGPRGKKCIFIRYSEHSKGYVLIGEQTDGSVTEIESRDVTFLENDFPKRGEIDKEFHLRELIDPTDTPAIQPMEVDASSNELPQLSGRNTLVDNFSMMKSKEFELRRSNRGKIPRRCFEIKGEAFMVALHDDLEPKSVYEALSCPNSDEWNGAIGEELESMKVNHVWDLVDLPPDRKAIGNKWVFKIKQKADGSIDKYKARLVAKGYTQQEGIDYEETFSPMVRFASIRLILSIVAGLDLELHQMDVKTAFLNGKLEEEIYMEQPVGFIVKGQENKVCKLKRSIYGLKQSSRQWYFRFHQTITSYDFTMISEDHCVYIKSTGQSFVILSLYVDDILLARNDMEFLTTIKQWLSSNFEMKDIGEADYVLGVKIRRDRSRRLLALSQESYIHKILERFKMHTCNPIDTPIAKGEGLSLNMCPKTPDEKREMEKSHTLVPWAA</sequence>
<dbReference type="InterPro" id="IPR013103">
    <property type="entry name" value="RVT_2"/>
</dbReference>
<dbReference type="AlphaFoldDB" id="A0ABD1BRD7"/>
<name>A0ABD1BRD7_CARAN</name>
<dbReference type="PANTHER" id="PTHR42648:SF27">
    <property type="entry name" value="RNA-DIRECTED DNA POLYMERASE"/>
    <property type="match status" value="1"/>
</dbReference>
<dbReference type="Pfam" id="PF25597">
    <property type="entry name" value="SH3_retrovirus"/>
    <property type="match status" value="1"/>
</dbReference>
<feature type="domain" description="Reverse transcriptase Ty1/copia-type" evidence="3">
    <location>
        <begin position="235"/>
        <end position="480"/>
    </location>
</feature>
<evidence type="ECO:0000259" key="4">
    <source>
        <dbReference type="Pfam" id="PF25597"/>
    </source>
</evidence>
<proteinExistence type="predicted"/>
<protein>
    <submittedName>
        <fullName evidence="5">Retrovirus-related Pol polyprotein from transposon TNT 1-94</fullName>
    </submittedName>
</protein>
<evidence type="ECO:0000256" key="2">
    <source>
        <dbReference type="ARBA" id="ARBA00022801"/>
    </source>
</evidence>
<dbReference type="SUPFAM" id="SSF56672">
    <property type="entry name" value="DNA/RNA polymerases"/>
    <property type="match status" value="1"/>
</dbReference>
<evidence type="ECO:0000313" key="5">
    <source>
        <dbReference type="EMBL" id="KAL1219684.1"/>
    </source>
</evidence>
<gene>
    <name evidence="5" type="ORF">V5N11_032332</name>
</gene>
<feature type="domain" description="Retroviral polymerase SH3-like" evidence="4">
    <location>
        <begin position="58"/>
        <end position="122"/>
    </location>
</feature>
<dbReference type="EMBL" id="JBANAX010000173">
    <property type="protein sequence ID" value="KAL1219684.1"/>
    <property type="molecule type" value="Genomic_DNA"/>
</dbReference>
<dbReference type="Pfam" id="PF07727">
    <property type="entry name" value="RVT_2"/>
    <property type="match status" value="1"/>
</dbReference>
<organism evidence="5 6">
    <name type="scientific">Cardamine amara subsp. amara</name>
    <dbReference type="NCBI Taxonomy" id="228776"/>
    <lineage>
        <taxon>Eukaryota</taxon>
        <taxon>Viridiplantae</taxon>
        <taxon>Streptophyta</taxon>
        <taxon>Embryophyta</taxon>
        <taxon>Tracheophyta</taxon>
        <taxon>Spermatophyta</taxon>
        <taxon>Magnoliopsida</taxon>
        <taxon>eudicotyledons</taxon>
        <taxon>Gunneridae</taxon>
        <taxon>Pentapetalae</taxon>
        <taxon>rosids</taxon>
        <taxon>malvids</taxon>
        <taxon>Brassicales</taxon>
        <taxon>Brassicaceae</taxon>
        <taxon>Cardamineae</taxon>
        <taxon>Cardamine</taxon>
    </lineage>
</organism>
<reference evidence="5 6" key="1">
    <citation type="submission" date="2024-04" db="EMBL/GenBank/DDBJ databases">
        <title>Genome assembly C_amara_ONT_v2.</title>
        <authorList>
            <person name="Yant L."/>
            <person name="Moore C."/>
            <person name="Slenker M."/>
        </authorList>
    </citation>
    <scope>NUCLEOTIDE SEQUENCE [LARGE SCALE GENOMIC DNA]</scope>
    <source>
        <tissue evidence="5">Leaf</tissue>
    </source>
</reference>
<evidence type="ECO:0000313" key="6">
    <source>
        <dbReference type="Proteomes" id="UP001558713"/>
    </source>
</evidence>
<dbReference type="GO" id="GO:0016787">
    <property type="term" value="F:hydrolase activity"/>
    <property type="evidence" value="ECO:0007669"/>
    <property type="project" value="UniProtKB-KW"/>
</dbReference>
<keyword evidence="2" id="KW-0378">Hydrolase</keyword>
<evidence type="ECO:0000256" key="1">
    <source>
        <dbReference type="ARBA" id="ARBA00022723"/>
    </source>
</evidence>